<dbReference type="GO" id="GO:0005975">
    <property type="term" value="P:carbohydrate metabolic process"/>
    <property type="evidence" value="ECO:0007669"/>
    <property type="project" value="InterPro"/>
</dbReference>
<organism evidence="10 11">
    <name type="scientific">Podospora aff. communis PSN243</name>
    <dbReference type="NCBI Taxonomy" id="3040156"/>
    <lineage>
        <taxon>Eukaryota</taxon>
        <taxon>Fungi</taxon>
        <taxon>Dikarya</taxon>
        <taxon>Ascomycota</taxon>
        <taxon>Pezizomycotina</taxon>
        <taxon>Sordariomycetes</taxon>
        <taxon>Sordariomycetidae</taxon>
        <taxon>Sordariales</taxon>
        <taxon>Podosporaceae</taxon>
        <taxon>Podospora</taxon>
    </lineage>
</organism>
<feature type="compositionally biased region" description="Low complexity" evidence="7">
    <location>
        <begin position="279"/>
        <end position="376"/>
    </location>
</feature>
<sequence length="398" mass="42094">MRIDSTALLAGGLAVLPNALACDPKLRPARDAGYLSRRELAPRADTSNVKRPQFGQVPYGISVGSCTVPGKVAITIDDGFDQYTSDLLDIFKRNNAKATFFVVGDNGRWDRPTLGDPAGPFPALMKRAISEGHQLGSHSWGHQDFAVISPDARKQELLRLEGVFVDVLGYFPTYFRPPYTSFDEAVVQDLRDFGYHNVNYDLDTEDWKGDYPKAKSVFSAAVSSTSPSTRSHLVLMHELDERSVHDLAQNLIDEAKKNGYDLVTVGECLGDPPSNWYRDPATGGPLGAAPPTDDKTTTSSSSSSSSSTKSSGTTTPPSSSSKSDSSKSSSSSSKDASTTTTTGTITTTPVQRPPAQSSTTPAAATSSTPPAQGGAGGLSSLISLGGLFLSGLALLAYL</sequence>
<dbReference type="AlphaFoldDB" id="A0AAV9GGS6"/>
<keyword evidence="3 8" id="KW-0732">Signal</keyword>
<dbReference type="PANTHER" id="PTHR46471">
    <property type="entry name" value="CHITIN DEACETYLASE"/>
    <property type="match status" value="1"/>
</dbReference>
<evidence type="ECO:0000256" key="1">
    <source>
        <dbReference type="ARBA" id="ARBA00001941"/>
    </source>
</evidence>
<gene>
    <name evidence="10" type="ORF">QBC34DRAFT_330631</name>
</gene>
<keyword evidence="6" id="KW-0170">Cobalt</keyword>
<comment type="caution">
    <text evidence="10">The sequence shown here is derived from an EMBL/GenBank/DDBJ whole genome shotgun (WGS) entry which is preliminary data.</text>
</comment>
<keyword evidence="4" id="KW-0378">Hydrolase</keyword>
<evidence type="ECO:0000256" key="8">
    <source>
        <dbReference type="SAM" id="SignalP"/>
    </source>
</evidence>
<dbReference type="PANTHER" id="PTHR46471:SF4">
    <property type="entry name" value="CHITIN DEACETYLASE"/>
    <property type="match status" value="1"/>
</dbReference>
<reference evidence="10" key="1">
    <citation type="journal article" date="2023" name="Mol. Phylogenet. Evol.">
        <title>Genome-scale phylogeny and comparative genomics of the fungal order Sordariales.</title>
        <authorList>
            <person name="Hensen N."/>
            <person name="Bonometti L."/>
            <person name="Westerberg I."/>
            <person name="Brannstrom I.O."/>
            <person name="Guillou S."/>
            <person name="Cros-Aarteil S."/>
            <person name="Calhoun S."/>
            <person name="Haridas S."/>
            <person name="Kuo A."/>
            <person name="Mondo S."/>
            <person name="Pangilinan J."/>
            <person name="Riley R."/>
            <person name="LaButti K."/>
            <person name="Andreopoulos B."/>
            <person name="Lipzen A."/>
            <person name="Chen C."/>
            <person name="Yan M."/>
            <person name="Daum C."/>
            <person name="Ng V."/>
            <person name="Clum A."/>
            <person name="Steindorff A."/>
            <person name="Ohm R.A."/>
            <person name="Martin F."/>
            <person name="Silar P."/>
            <person name="Natvig D.O."/>
            <person name="Lalanne C."/>
            <person name="Gautier V."/>
            <person name="Ament-Velasquez S.L."/>
            <person name="Kruys A."/>
            <person name="Hutchinson M.I."/>
            <person name="Powell A.J."/>
            <person name="Barry K."/>
            <person name="Miller A.N."/>
            <person name="Grigoriev I.V."/>
            <person name="Debuchy R."/>
            <person name="Gladieux P."/>
            <person name="Hiltunen Thoren M."/>
            <person name="Johannesson H."/>
        </authorList>
    </citation>
    <scope>NUCLEOTIDE SEQUENCE</scope>
    <source>
        <strain evidence="10">PSN243</strain>
    </source>
</reference>
<evidence type="ECO:0000256" key="3">
    <source>
        <dbReference type="ARBA" id="ARBA00022729"/>
    </source>
</evidence>
<dbReference type="Gene3D" id="3.20.20.370">
    <property type="entry name" value="Glycoside hydrolase/deacetylase"/>
    <property type="match status" value="1"/>
</dbReference>
<evidence type="ECO:0000313" key="11">
    <source>
        <dbReference type="Proteomes" id="UP001321760"/>
    </source>
</evidence>
<dbReference type="GO" id="GO:0016810">
    <property type="term" value="F:hydrolase activity, acting on carbon-nitrogen (but not peptide) bonds"/>
    <property type="evidence" value="ECO:0007669"/>
    <property type="project" value="InterPro"/>
</dbReference>
<keyword evidence="5" id="KW-0119">Carbohydrate metabolism</keyword>
<protein>
    <recommendedName>
        <fullName evidence="9">NodB homology domain-containing protein</fullName>
    </recommendedName>
</protein>
<dbReference type="CDD" id="cd10951">
    <property type="entry name" value="CE4_ClCDA_like"/>
    <property type="match status" value="1"/>
</dbReference>
<accession>A0AAV9GGS6</accession>
<evidence type="ECO:0000256" key="5">
    <source>
        <dbReference type="ARBA" id="ARBA00023277"/>
    </source>
</evidence>
<dbReference type="EMBL" id="MU865953">
    <property type="protein sequence ID" value="KAK4446896.1"/>
    <property type="molecule type" value="Genomic_DNA"/>
</dbReference>
<dbReference type="InterPro" id="IPR011330">
    <property type="entry name" value="Glyco_hydro/deAcase_b/a-brl"/>
</dbReference>
<dbReference type="Proteomes" id="UP001321760">
    <property type="component" value="Unassembled WGS sequence"/>
</dbReference>
<keyword evidence="2" id="KW-0479">Metal-binding</keyword>
<comment type="cofactor">
    <cofactor evidence="1">
        <name>Co(2+)</name>
        <dbReference type="ChEBI" id="CHEBI:48828"/>
    </cofactor>
</comment>
<dbReference type="PROSITE" id="PS51677">
    <property type="entry name" value="NODB"/>
    <property type="match status" value="1"/>
</dbReference>
<dbReference type="Pfam" id="PF01522">
    <property type="entry name" value="Polysacc_deac_1"/>
    <property type="match status" value="1"/>
</dbReference>
<feature type="signal peptide" evidence="8">
    <location>
        <begin position="1"/>
        <end position="21"/>
    </location>
</feature>
<dbReference type="InterPro" id="IPR002509">
    <property type="entry name" value="NODB_dom"/>
</dbReference>
<keyword evidence="11" id="KW-1185">Reference proteome</keyword>
<evidence type="ECO:0000256" key="6">
    <source>
        <dbReference type="ARBA" id="ARBA00023285"/>
    </source>
</evidence>
<evidence type="ECO:0000256" key="2">
    <source>
        <dbReference type="ARBA" id="ARBA00022723"/>
    </source>
</evidence>
<dbReference type="SUPFAM" id="SSF88713">
    <property type="entry name" value="Glycoside hydrolase/deacetylase"/>
    <property type="match status" value="1"/>
</dbReference>
<evidence type="ECO:0000256" key="4">
    <source>
        <dbReference type="ARBA" id="ARBA00022801"/>
    </source>
</evidence>
<feature type="chain" id="PRO_5043429327" description="NodB homology domain-containing protein" evidence="8">
    <location>
        <begin position="22"/>
        <end position="398"/>
    </location>
</feature>
<name>A0AAV9GGS6_9PEZI</name>
<feature type="domain" description="NodB homology" evidence="9">
    <location>
        <begin position="70"/>
        <end position="263"/>
    </location>
</feature>
<dbReference type="GO" id="GO:0046872">
    <property type="term" value="F:metal ion binding"/>
    <property type="evidence" value="ECO:0007669"/>
    <property type="project" value="UniProtKB-KW"/>
</dbReference>
<reference evidence="10" key="2">
    <citation type="submission" date="2023-05" db="EMBL/GenBank/DDBJ databases">
        <authorList>
            <consortium name="Lawrence Berkeley National Laboratory"/>
            <person name="Steindorff A."/>
            <person name="Hensen N."/>
            <person name="Bonometti L."/>
            <person name="Westerberg I."/>
            <person name="Brannstrom I.O."/>
            <person name="Guillou S."/>
            <person name="Cros-Aarteil S."/>
            <person name="Calhoun S."/>
            <person name="Haridas S."/>
            <person name="Kuo A."/>
            <person name="Mondo S."/>
            <person name="Pangilinan J."/>
            <person name="Riley R."/>
            <person name="Labutti K."/>
            <person name="Andreopoulos B."/>
            <person name="Lipzen A."/>
            <person name="Chen C."/>
            <person name="Yanf M."/>
            <person name="Daum C."/>
            <person name="Ng V."/>
            <person name="Clum A."/>
            <person name="Ohm R."/>
            <person name="Martin F."/>
            <person name="Silar P."/>
            <person name="Natvig D."/>
            <person name="Lalanne C."/>
            <person name="Gautier V."/>
            <person name="Ament-Velasquez S.L."/>
            <person name="Kruys A."/>
            <person name="Hutchinson M.I."/>
            <person name="Powell A.J."/>
            <person name="Barry K."/>
            <person name="Miller A.N."/>
            <person name="Grigoriev I.V."/>
            <person name="Debuchy R."/>
            <person name="Gladieux P."/>
            <person name="Thoren M.H."/>
            <person name="Johannesson H."/>
        </authorList>
    </citation>
    <scope>NUCLEOTIDE SEQUENCE</scope>
    <source>
        <strain evidence="10">PSN243</strain>
    </source>
</reference>
<evidence type="ECO:0000259" key="9">
    <source>
        <dbReference type="PROSITE" id="PS51677"/>
    </source>
</evidence>
<evidence type="ECO:0000313" key="10">
    <source>
        <dbReference type="EMBL" id="KAK4446896.1"/>
    </source>
</evidence>
<evidence type="ECO:0000256" key="7">
    <source>
        <dbReference type="SAM" id="MobiDB-lite"/>
    </source>
</evidence>
<feature type="region of interest" description="Disordered" evidence="7">
    <location>
        <begin position="274"/>
        <end position="376"/>
    </location>
</feature>
<proteinExistence type="predicted"/>